<name>A0A454CAB5_METHO</name>
<dbReference type="AlphaFoldDB" id="A0A454CAB5"/>
<dbReference type="OrthoDB" id="401239at2"/>
<dbReference type="RefSeq" id="WP_036438571.1">
    <property type="nucleotide sequence ID" value="NZ_CP033021.1"/>
</dbReference>
<protein>
    <submittedName>
        <fullName evidence="2">ABC transporter substrate-binding protein</fullName>
    </submittedName>
</protein>
<feature type="signal peptide" evidence="1">
    <location>
        <begin position="1"/>
        <end position="21"/>
    </location>
</feature>
<evidence type="ECO:0000313" key="3">
    <source>
        <dbReference type="Proteomes" id="UP000029712"/>
    </source>
</evidence>
<reference evidence="2 3" key="1">
    <citation type="submission" date="2014-08" db="EMBL/GenBank/DDBJ databases">
        <authorList>
            <person name="Kuleshov K."/>
            <person name="Dedkov V."/>
            <person name="Markelov M."/>
            <person name="Pimkina E."/>
        </authorList>
    </citation>
    <scope>NUCLEOTIDE SEQUENCE [LARGE SCALE GENOMIC DNA]</scope>
    <source>
        <strain evidence="3">TOA</strain>
    </source>
</reference>
<evidence type="ECO:0000313" key="2">
    <source>
        <dbReference type="EMBL" id="AYN65513.1"/>
    </source>
</evidence>
<organism evidence="2 3">
    <name type="scientific">Metamycoplasma hominis</name>
    <name type="common">Mycoplasma hominis</name>
    <dbReference type="NCBI Taxonomy" id="2098"/>
    <lineage>
        <taxon>Bacteria</taxon>
        <taxon>Bacillati</taxon>
        <taxon>Mycoplasmatota</taxon>
        <taxon>Mycoplasmoidales</taxon>
        <taxon>Metamycoplasmataceae</taxon>
        <taxon>Metamycoplasma</taxon>
    </lineage>
</organism>
<dbReference type="Proteomes" id="UP000029712">
    <property type="component" value="Chromosome"/>
</dbReference>
<gene>
    <name evidence="2" type="ORF">KN71_002305</name>
</gene>
<dbReference type="Gene3D" id="3.40.190.180">
    <property type="entry name" value="Cypl, domain I"/>
    <property type="match status" value="1"/>
</dbReference>
<dbReference type="Pfam" id="PF06646">
    <property type="entry name" value="CypI"/>
    <property type="match status" value="1"/>
</dbReference>
<sequence>MLKFKKYLLIGAAVLPTMVGASVLSSSCVDKISNNTKTYENLKFSINKPWSETSNKDNFFYEVINKINENKKGYKVNNATLHYLDDNVDFIKELQKGTADIACLTPTVYNLEKDKSNIHPFLQTMTRAFVFDQDFNAQYSNGLDDDPLRKIAQSAFDLFNKKPFENWDDKEYKWNGSIYESFYAKKDKLVDYYRGLVAIWGTQEELKAIKEAWNKKDWKTFRNFGIMHGSSSSGSKYLLQEALFKKHFNLKGNEFKSFLEDKQGNETKYIKGKIKNIGKGAFSKYHIVFDDLGSFAYTHSKGSAIYKLDDKNSKIEFLTVTEPLKYNIFATSSNIPKELREIIANAMVEVWKEGKDTYGPTVGFNGYKIINDPMEEVILPYKNVFNIN</sequence>
<dbReference type="Gene3D" id="3.40.190.190">
    <property type="entry name" value="CypI, domain 2"/>
    <property type="match status" value="1"/>
</dbReference>
<evidence type="ECO:0000256" key="1">
    <source>
        <dbReference type="SAM" id="SignalP"/>
    </source>
</evidence>
<accession>A0A454CAB5</accession>
<dbReference type="InterPro" id="IPR043099">
    <property type="entry name" value="CypI_dom_I"/>
</dbReference>
<dbReference type="NCBIfam" id="NF045838">
    <property type="entry name" value="MG289_thiam_LP"/>
    <property type="match status" value="1"/>
</dbReference>
<reference evidence="2 3" key="2">
    <citation type="submission" date="2018-10" db="EMBL/GenBank/DDBJ databases">
        <title>Detection and isolation of Mycoplasma hominis as a predominant microorganism from pelvic cavity of patient with salpingitis and tubo-ovarian abscess.</title>
        <authorList>
            <person name="Guschin A.E."/>
            <person name="Khayrullina G.A."/>
            <person name="Rakovskaya I.V."/>
            <person name="Shelenkov A.A."/>
            <person name="Shagin D.A."/>
        </authorList>
    </citation>
    <scope>NUCLEOTIDE SEQUENCE [LARGE SCALE GENOMIC DNA]</scope>
    <source>
        <strain evidence="3">TOA</strain>
    </source>
</reference>
<dbReference type="PROSITE" id="PS51257">
    <property type="entry name" value="PROKAR_LIPOPROTEIN"/>
    <property type="match status" value="1"/>
</dbReference>
<dbReference type="InterPro" id="IPR043100">
    <property type="entry name" value="CypI_dom_II"/>
</dbReference>
<proteinExistence type="predicted"/>
<feature type="chain" id="PRO_5019517244" evidence="1">
    <location>
        <begin position="22"/>
        <end position="388"/>
    </location>
</feature>
<keyword evidence="1" id="KW-0732">Signal</keyword>
<dbReference type="EMBL" id="CP033021">
    <property type="protein sequence ID" value="AYN65513.1"/>
    <property type="molecule type" value="Genomic_DNA"/>
</dbReference>
<dbReference type="InterPro" id="IPR010592">
    <property type="entry name" value="CypI"/>
</dbReference>